<dbReference type="InterPro" id="IPR001670">
    <property type="entry name" value="ADH_Fe/GldA"/>
</dbReference>
<protein>
    <submittedName>
        <fullName evidence="4">Iron-containing alcohol dehydrogenase</fullName>
    </submittedName>
</protein>
<evidence type="ECO:0000313" key="4">
    <source>
        <dbReference type="EMBL" id="MBM6913396.1"/>
    </source>
</evidence>
<feature type="domain" description="Alcohol dehydrogenase iron-type/glycerol dehydrogenase GldA" evidence="2">
    <location>
        <begin position="10"/>
        <end position="181"/>
    </location>
</feature>
<keyword evidence="5" id="KW-1185">Reference proteome</keyword>
<dbReference type="Pfam" id="PF00465">
    <property type="entry name" value="Fe-ADH"/>
    <property type="match status" value="1"/>
</dbReference>
<dbReference type="CDD" id="cd08187">
    <property type="entry name" value="BDH"/>
    <property type="match status" value="1"/>
</dbReference>
<evidence type="ECO:0000256" key="1">
    <source>
        <dbReference type="ARBA" id="ARBA00023002"/>
    </source>
</evidence>
<sequence>MNFDFTYYTPTKIYFGRNALLNLRTELPKYGPTVLMVYGRNSIKKNGLYDAVMEYMKEAGKTVVELSGVMSNPTADKLREGVELARKHKVDLVLAVGGGSVVDCSKGIAASAKAEGDVFTRFWVNQEEVTNDTLPVAAVLTMAGTGSEMNTGSVITETATKQKIGRLFDERLAPRFSILNPEYTMTLPEYQMKSGIFDTFSHLMEQYFSDTEVTTSDYLNEGLMRGLIANARKAVANPTDYEARSNLMWAATVALNGLMGLGKSQDWNVHGIEHQIGAYTDCAHGMGLAAISPTYYRHIYKNGLPRFVAFARNVWDICDDSLSDEEVALAGIDALENFMRECGMYPTLAELGVTEDMIDDIAKTATIYGGYKKVSSAEVADILREAM</sequence>
<dbReference type="Proteomes" id="UP000707138">
    <property type="component" value="Unassembled WGS sequence"/>
</dbReference>
<dbReference type="EMBL" id="JACJLA010000019">
    <property type="protein sequence ID" value="MBM6913396.1"/>
    <property type="molecule type" value="Genomic_DNA"/>
</dbReference>
<proteinExistence type="predicted"/>
<evidence type="ECO:0000313" key="5">
    <source>
        <dbReference type="Proteomes" id="UP000707138"/>
    </source>
</evidence>
<dbReference type="SUPFAM" id="SSF56796">
    <property type="entry name" value="Dehydroquinate synthase-like"/>
    <property type="match status" value="1"/>
</dbReference>
<dbReference type="InterPro" id="IPR044731">
    <property type="entry name" value="BDH-like"/>
</dbReference>
<comment type="caution">
    <text evidence="4">The sequence shown here is derived from an EMBL/GenBank/DDBJ whole genome shotgun (WGS) entry which is preliminary data.</text>
</comment>
<dbReference type="RefSeq" id="WP_205088320.1">
    <property type="nucleotide sequence ID" value="NZ_JACJLA010000019.1"/>
</dbReference>
<dbReference type="PANTHER" id="PTHR43633:SF1">
    <property type="entry name" value="ALCOHOL DEHYDROGENASE YQHD"/>
    <property type="match status" value="1"/>
</dbReference>
<keyword evidence="1" id="KW-0560">Oxidoreductase</keyword>
<reference evidence="4 5" key="1">
    <citation type="journal article" date="2021" name="Sci. Rep.">
        <title>The distribution of antibiotic resistance genes in chicken gut microbiota commensals.</title>
        <authorList>
            <person name="Juricova H."/>
            <person name="Matiasovicova J."/>
            <person name="Kubasova T."/>
            <person name="Cejkova D."/>
            <person name="Rychlik I."/>
        </authorList>
    </citation>
    <scope>NUCLEOTIDE SEQUENCE [LARGE SCALE GENOMIC DNA]</scope>
    <source>
        <strain evidence="4 5">An537</strain>
    </source>
</reference>
<dbReference type="Pfam" id="PF25137">
    <property type="entry name" value="ADH_Fe_C"/>
    <property type="match status" value="1"/>
</dbReference>
<evidence type="ECO:0000259" key="3">
    <source>
        <dbReference type="Pfam" id="PF25137"/>
    </source>
</evidence>
<organism evidence="4 5">
    <name type="scientific">Veillonella magna</name>
    <dbReference type="NCBI Taxonomy" id="464322"/>
    <lineage>
        <taxon>Bacteria</taxon>
        <taxon>Bacillati</taxon>
        <taxon>Bacillota</taxon>
        <taxon>Negativicutes</taxon>
        <taxon>Veillonellales</taxon>
        <taxon>Veillonellaceae</taxon>
        <taxon>Veillonella</taxon>
    </lineage>
</organism>
<feature type="domain" description="Fe-containing alcohol dehydrogenase-like C-terminal" evidence="3">
    <location>
        <begin position="197"/>
        <end position="387"/>
    </location>
</feature>
<dbReference type="Gene3D" id="1.20.1090.10">
    <property type="entry name" value="Dehydroquinate synthase-like - alpha domain"/>
    <property type="match status" value="1"/>
</dbReference>
<dbReference type="PANTHER" id="PTHR43633">
    <property type="entry name" value="ALCOHOL DEHYDROGENASE YQHD"/>
    <property type="match status" value="1"/>
</dbReference>
<dbReference type="Gene3D" id="3.40.50.1970">
    <property type="match status" value="1"/>
</dbReference>
<name>A0ABS2GH62_9FIRM</name>
<accession>A0ABS2GH62</accession>
<evidence type="ECO:0000259" key="2">
    <source>
        <dbReference type="Pfam" id="PF00465"/>
    </source>
</evidence>
<gene>
    <name evidence="4" type="ORF">H6A01_08695</name>
</gene>
<dbReference type="InterPro" id="IPR056798">
    <property type="entry name" value="ADH_Fe_C"/>
</dbReference>